<sequence length="300" mass="30081">MSALGLALSLLIGVSLGFFGGGGSILTVPLLVYVFGLEAKVAIASSLLIVGAAGISGAVAHWRAGNVELRTGLLFGAAGMAGAYLGGRAGAFVDGTLLLLLFAAMMLLTAVAMWRGRRGASQSAPVERATPRLVAQGFGVGLCTGLVGAGGGFLIVPALALWAGLPMPAAVGTSLVIIVLNTLAGFGGYMAHVDVDLRIVAAVGIAAIAGSFLGSRLAQRIDPAALRRSFAAFVAAMAAFILVREADAWLATARDALPATAPQIAFALLVLTVGVAAGRATRRGESDPLAERSFSQGAGI</sequence>
<evidence type="ECO:0000256" key="4">
    <source>
        <dbReference type="ARBA" id="ARBA00023136"/>
    </source>
</evidence>
<dbReference type="AlphaFoldDB" id="A0A140E005"/>
<keyword evidence="5" id="KW-1003">Cell membrane</keyword>
<name>A0A140E005_9BACT</name>
<organism evidence="6">
    <name type="scientific">uncultured bacterium UPO76</name>
    <dbReference type="NCBI Taxonomy" id="1776993"/>
    <lineage>
        <taxon>Bacteria</taxon>
        <taxon>environmental samples</taxon>
    </lineage>
</organism>
<evidence type="ECO:0000313" key="6">
    <source>
        <dbReference type="EMBL" id="AMK59617.1"/>
    </source>
</evidence>
<dbReference type="GO" id="GO:0005886">
    <property type="term" value="C:plasma membrane"/>
    <property type="evidence" value="ECO:0007669"/>
    <property type="project" value="UniProtKB-SubCell"/>
</dbReference>
<keyword evidence="2" id="KW-0812">Transmembrane</keyword>
<dbReference type="InterPro" id="IPR002781">
    <property type="entry name" value="TM_pro_TauE-like"/>
</dbReference>
<reference evidence="6" key="1">
    <citation type="journal article" date="2016" name="Appl. Environ. Microbiol.">
        <title>Functional Metagenomics of a Biostimulated Petroleum-Contaminated Soil Reveals an Extraordinary Diversity of Extradiol Dioxygenases.</title>
        <authorList>
            <person name="Terron-Gonzalez L."/>
            <person name="Martin-Cabello G."/>
            <person name="Ferrer M."/>
            <person name="Santero E."/>
        </authorList>
    </citation>
    <scope>NUCLEOTIDE SEQUENCE</scope>
</reference>
<comment type="similarity">
    <text evidence="5">Belongs to the 4-toluene sulfonate uptake permease (TSUP) (TC 2.A.102) family.</text>
</comment>
<keyword evidence="4" id="KW-0472">Membrane</keyword>
<dbReference type="PANTHER" id="PTHR43701">
    <property type="entry name" value="MEMBRANE TRANSPORTER PROTEIN MJ0441-RELATED"/>
    <property type="match status" value="1"/>
</dbReference>
<dbReference type="PANTHER" id="PTHR43701:SF2">
    <property type="entry name" value="MEMBRANE TRANSPORTER PROTEIN YJNA-RELATED"/>
    <property type="match status" value="1"/>
</dbReference>
<keyword evidence="3" id="KW-1133">Transmembrane helix</keyword>
<evidence type="ECO:0000256" key="3">
    <source>
        <dbReference type="ARBA" id="ARBA00022989"/>
    </source>
</evidence>
<evidence type="ECO:0000256" key="1">
    <source>
        <dbReference type="ARBA" id="ARBA00004141"/>
    </source>
</evidence>
<protein>
    <recommendedName>
        <fullName evidence="5">Probable membrane transporter protein</fullName>
    </recommendedName>
</protein>
<evidence type="ECO:0000256" key="2">
    <source>
        <dbReference type="ARBA" id="ARBA00022692"/>
    </source>
</evidence>
<dbReference type="Pfam" id="PF01925">
    <property type="entry name" value="TauE"/>
    <property type="match status" value="1"/>
</dbReference>
<proteinExistence type="inferred from homology"/>
<dbReference type="EMBL" id="KU144996">
    <property type="protein sequence ID" value="AMK59617.1"/>
    <property type="molecule type" value="Genomic_DNA"/>
</dbReference>
<comment type="subcellular location">
    <subcellularLocation>
        <location evidence="5">Cell membrane</location>
        <topology evidence="5">Multi-pass membrane protein</topology>
    </subcellularLocation>
    <subcellularLocation>
        <location evidence="1">Membrane</location>
        <topology evidence="1">Multi-pass membrane protein</topology>
    </subcellularLocation>
</comment>
<dbReference type="InterPro" id="IPR051598">
    <property type="entry name" value="TSUP/Inactive_protease-like"/>
</dbReference>
<evidence type="ECO:0000256" key="5">
    <source>
        <dbReference type="RuleBase" id="RU363041"/>
    </source>
</evidence>
<accession>A0A140E005</accession>